<dbReference type="GeneID" id="68349885"/>
<dbReference type="EMBL" id="JAIZPD010000001">
    <property type="protein sequence ID" value="KAH0968114.1"/>
    <property type="molecule type" value="Genomic_DNA"/>
</dbReference>
<sequence>MTIAGTTTPALSATKNRRADAAAEKTIMVTSVIARRGARIASGPSRQTTRSALPDPGARSHGQLVRLSKIEKHAIRKMGSRLYRQTNMELERLAPTTSPQPSQGPTPLPCARAVEARQMKRPPPSSAQAPDPTALLPLQDEIVVATDSPESPKKRRRQSTHPDPYE</sequence>
<evidence type="ECO:0000313" key="3">
    <source>
        <dbReference type="Proteomes" id="UP000824596"/>
    </source>
</evidence>
<feature type="region of interest" description="Disordered" evidence="1">
    <location>
        <begin position="86"/>
        <end position="166"/>
    </location>
</feature>
<reference evidence="2" key="1">
    <citation type="submission" date="2021-09" db="EMBL/GenBank/DDBJ databases">
        <title>A high-quality genome of the endoparasitic fungus Hirsutella rhossiliensis with a comparison of Hirsutella genomes reveals transposable elements contributing to genome size variation.</title>
        <authorList>
            <person name="Lin R."/>
            <person name="Jiao Y."/>
            <person name="Sun X."/>
            <person name="Ling J."/>
            <person name="Xie B."/>
            <person name="Cheng X."/>
        </authorList>
    </citation>
    <scope>NUCLEOTIDE SEQUENCE</scope>
    <source>
        <strain evidence="2">HR02</strain>
    </source>
</reference>
<organism evidence="2 3">
    <name type="scientific">Hirsutella rhossiliensis</name>
    <dbReference type="NCBI Taxonomy" id="111463"/>
    <lineage>
        <taxon>Eukaryota</taxon>
        <taxon>Fungi</taxon>
        <taxon>Dikarya</taxon>
        <taxon>Ascomycota</taxon>
        <taxon>Pezizomycotina</taxon>
        <taxon>Sordariomycetes</taxon>
        <taxon>Hypocreomycetidae</taxon>
        <taxon>Hypocreales</taxon>
        <taxon>Ophiocordycipitaceae</taxon>
        <taxon>Hirsutella</taxon>
    </lineage>
</organism>
<comment type="caution">
    <text evidence="2">The sequence shown here is derived from an EMBL/GenBank/DDBJ whole genome shotgun (WGS) entry which is preliminary data.</text>
</comment>
<feature type="region of interest" description="Disordered" evidence="1">
    <location>
        <begin position="38"/>
        <end position="63"/>
    </location>
</feature>
<dbReference type="Proteomes" id="UP000824596">
    <property type="component" value="Unassembled WGS sequence"/>
</dbReference>
<dbReference type="AlphaFoldDB" id="A0A9P8N9B3"/>
<dbReference type="RefSeq" id="XP_044725627.1">
    <property type="nucleotide sequence ID" value="XM_044859227.1"/>
</dbReference>
<proteinExistence type="predicted"/>
<accession>A0A9P8N9B3</accession>
<protein>
    <submittedName>
        <fullName evidence="2">Uncharacterized protein</fullName>
    </submittedName>
</protein>
<feature type="compositionally biased region" description="Polar residues" evidence="1">
    <location>
        <begin position="1"/>
        <end position="14"/>
    </location>
</feature>
<feature type="region of interest" description="Disordered" evidence="1">
    <location>
        <begin position="1"/>
        <end position="21"/>
    </location>
</feature>
<evidence type="ECO:0000256" key="1">
    <source>
        <dbReference type="SAM" id="MobiDB-lite"/>
    </source>
</evidence>
<evidence type="ECO:0000313" key="2">
    <source>
        <dbReference type="EMBL" id="KAH0968114.1"/>
    </source>
</evidence>
<name>A0A9P8N9B3_9HYPO</name>
<keyword evidence="3" id="KW-1185">Reference proteome</keyword>
<gene>
    <name evidence="2" type="ORF">HRG_00756</name>
</gene>